<protein>
    <submittedName>
        <fullName evidence="1">Uncharacterized protein</fullName>
    </submittedName>
</protein>
<gene>
    <name evidence="1" type="ORF">TSUD_399330</name>
</gene>
<organism evidence="1 2">
    <name type="scientific">Trifolium subterraneum</name>
    <name type="common">Subterranean clover</name>
    <dbReference type="NCBI Taxonomy" id="3900"/>
    <lineage>
        <taxon>Eukaryota</taxon>
        <taxon>Viridiplantae</taxon>
        <taxon>Streptophyta</taxon>
        <taxon>Embryophyta</taxon>
        <taxon>Tracheophyta</taxon>
        <taxon>Spermatophyta</taxon>
        <taxon>Magnoliopsida</taxon>
        <taxon>eudicotyledons</taxon>
        <taxon>Gunneridae</taxon>
        <taxon>Pentapetalae</taxon>
        <taxon>rosids</taxon>
        <taxon>fabids</taxon>
        <taxon>Fabales</taxon>
        <taxon>Fabaceae</taxon>
        <taxon>Papilionoideae</taxon>
        <taxon>50 kb inversion clade</taxon>
        <taxon>NPAAA clade</taxon>
        <taxon>Hologalegina</taxon>
        <taxon>IRL clade</taxon>
        <taxon>Trifolieae</taxon>
        <taxon>Trifolium</taxon>
    </lineage>
</organism>
<dbReference type="GO" id="GO:0003677">
    <property type="term" value="F:DNA binding"/>
    <property type="evidence" value="ECO:0007669"/>
    <property type="project" value="InterPro"/>
</dbReference>
<evidence type="ECO:0000313" key="2">
    <source>
        <dbReference type="Proteomes" id="UP000242715"/>
    </source>
</evidence>
<dbReference type="PANTHER" id="PTHR34050:SF3">
    <property type="entry name" value="DNA REPAIR RAD52-LIKE PROTEIN 2, CHLOROPLASTIC"/>
    <property type="match status" value="1"/>
</dbReference>
<name>A0A2Z6P6T1_TRISU</name>
<dbReference type="InterPro" id="IPR037489">
    <property type="entry name" value="RAD52-like"/>
</dbReference>
<proteinExistence type="predicted"/>
<dbReference type="PANTHER" id="PTHR34050">
    <property type="entry name" value="DNA REPAIR RAD52-LIKE PROTEIN 2, CHLOROPLASTIC"/>
    <property type="match status" value="1"/>
</dbReference>
<evidence type="ECO:0000313" key="1">
    <source>
        <dbReference type="EMBL" id="GAU43885.1"/>
    </source>
</evidence>
<dbReference type="EMBL" id="DF974000">
    <property type="protein sequence ID" value="GAU43885.1"/>
    <property type="molecule type" value="Genomic_DNA"/>
</dbReference>
<keyword evidence="2" id="KW-1185">Reference proteome</keyword>
<dbReference type="Proteomes" id="UP000242715">
    <property type="component" value="Unassembled WGS sequence"/>
</dbReference>
<reference evidence="2" key="1">
    <citation type="journal article" date="2017" name="Front. Plant Sci.">
        <title>Climate Clever Clovers: New Paradigm to Reduce the Environmental Footprint of Ruminants by Breeding Low Methanogenic Forages Utilizing Haplotype Variation.</title>
        <authorList>
            <person name="Kaur P."/>
            <person name="Appels R."/>
            <person name="Bayer P.E."/>
            <person name="Keeble-Gagnere G."/>
            <person name="Wang J."/>
            <person name="Hirakawa H."/>
            <person name="Shirasawa K."/>
            <person name="Vercoe P."/>
            <person name="Stefanova K."/>
            <person name="Durmic Z."/>
            <person name="Nichols P."/>
            <person name="Revell C."/>
            <person name="Isobe S.N."/>
            <person name="Edwards D."/>
            <person name="Erskine W."/>
        </authorList>
    </citation>
    <scope>NUCLEOTIDE SEQUENCE [LARGE SCALE GENOMIC DNA]</scope>
    <source>
        <strain evidence="2">cv. Daliak</strain>
    </source>
</reference>
<dbReference type="OrthoDB" id="1935514at2759"/>
<accession>A0A2Z6P6T1</accession>
<dbReference type="AlphaFoldDB" id="A0A2Z6P6T1"/>
<sequence length="216" mass="23759">MAAFSVCKTIPFTSSFYNNYNNTNTRQSSSVVVVLGRRRRRTSVLKCAIERSSSSNNTDGKKVSNSNYVVPLDDSFSFSNSSSCITRPLAEILRDLNKRIPDTLVKPPLDPSSSASSSTFIPWYHANRMLSFYAPGWCGEIRDVIFSDNGTVTVVYRLTVRGSDGEAYRESTGTISTTDGSISDPVSAAEENAFCKACARFGLGLYLYHDDQTTSM</sequence>
<dbReference type="GO" id="GO:0000724">
    <property type="term" value="P:double-strand break repair via homologous recombination"/>
    <property type="evidence" value="ECO:0007669"/>
    <property type="project" value="InterPro"/>
</dbReference>